<comment type="caution">
    <text evidence="2">The sequence shown here is derived from an EMBL/GenBank/DDBJ whole genome shotgun (WGS) entry which is preliminary data.</text>
</comment>
<proteinExistence type="predicted"/>
<organism evidence="2 3">
    <name type="scientific">Candidatus Ryanbacteria bacterium RIFCSPHIGHO2_02_FULL_45_13b</name>
    <dbReference type="NCBI Taxonomy" id="1802117"/>
    <lineage>
        <taxon>Bacteria</taxon>
        <taxon>Candidatus Ryaniibacteriota</taxon>
    </lineage>
</organism>
<reference evidence="2 3" key="1">
    <citation type="journal article" date="2016" name="Nat. Commun.">
        <title>Thousands of microbial genomes shed light on interconnected biogeochemical processes in an aquifer system.</title>
        <authorList>
            <person name="Anantharaman K."/>
            <person name="Brown C.T."/>
            <person name="Hug L.A."/>
            <person name="Sharon I."/>
            <person name="Castelle C.J."/>
            <person name="Probst A.J."/>
            <person name="Thomas B.C."/>
            <person name="Singh A."/>
            <person name="Wilkins M.J."/>
            <person name="Karaoz U."/>
            <person name="Brodie E.L."/>
            <person name="Williams K.H."/>
            <person name="Hubbard S.S."/>
            <person name="Banfield J.F."/>
        </authorList>
    </citation>
    <scope>NUCLEOTIDE SEQUENCE [LARGE SCALE GENOMIC DNA]</scope>
</reference>
<accession>A0A1G2G8B3</accession>
<feature type="compositionally biased region" description="Basic residues" evidence="1">
    <location>
        <begin position="21"/>
        <end position="30"/>
    </location>
</feature>
<evidence type="ECO:0000256" key="1">
    <source>
        <dbReference type="SAM" id="MobiDB-lite"/>
    </source>
</evidence>
<name>A0A1G2G8B3_9BACT</name>
<evidence type="ECO:0000313" key="3">
    <source>
        <dbReference type="Proteomes" id="UP000176576"/>
    </source>
</evidence>
<feature type="region of interest" description="Disordered" evidence="1">
    <location>
        <begin position="19"/>
        <end position="46"/>
    </location>
</feature>
<protein>
    <submittedName>
        <fullName evidence="2">Uncharacterized protein</fullName>
    </submittedName>
</protein>
<gene>
    <name evidence="2" type="ORF">A3J54_01990</name>
</gene>
<sequence>MDGNALFRKIPPACVAETTSARRRPAKIRKGGGAAPLKTAKEPGEKHRLEPYFAKPPIRFYPQN</sequence>
<dbReference type="EMBL" id="MHNN01000009">
    <property type="protein sequence ID" value="OGZ46505.1"/>
    <property type="molecule type" value="Genomic_DNA"/>
</dbReference>
<dbReference type="Proteomes" id="UP000176576">
    <property type="component" value="Unassembled WGS sequence"/>
</dbReference>
<dbReference type="AlphaFoldDB" id="A0A1G2G8B3"/>
<evidence type="ECO:0000313" key="2">
    <source>
        <dbReference type="EMBL" id="OGZ46505.1"/>
    </source>
</evidence>